<reference evidence="3 4" key="1">
    <citation type="submission" date="2012-09" db="EMBL/GenBank/DDBJ databases">
        <title>Genome Sequence of alkane-degrading Bacterium Alcanivorax venustensis ISO4.</title>
        <authorList>
            <person name="Lai Q."/>
            <person name="Shao Z."/>
        </authorList>
    </citation>
    <scope>NUCLEOTIDE SEQUENCE [LARGE SCALE GENOMIC DNA]</scope>
    <source>
        <strain evidence="3 4">ISO4</strain>
    </source>
</reference>
<keyword evidence="4" id="KW-1185">Reference proteome</keyword>
<evidence type="ECO:0000256" key="1">
    <source>
        <dbReference type="ARBA" id="ARBA00022801"/>
    </source>
</evidence>
<evidence type="ECO:0000313" key="4">
    <source>
        <dbReference type="Proteomes" id="UP000644441"/>
    </source>
</evidence>
<dbReference type="GO" id="GO:0016787">
    <property type="term" value="F:hydrolase activity"/>
    <property type="evidence" value="ECO:0007669"/>
    <property type="project" value="UniProtKB-KW"/>
</dbReference>
<dbReference type="Proteomes" id="UP000644441">
    <property type="component" value="Unassembled WGS sequence"/>
</dbReference>
<proteinExistence type="predicted"/>
<feature type="domain" description="Isochorismatase-like" evidence="2">
    <location>
        <begin position="36"/>
        <end position="223"/>
    </location>
</feature>
<protein>
    <submittedName>
        <fullName evidence="3">Isochorismatase hydrolase</fullName>
    </submittedName>
</protein>
<dbReference type="Pfam" id="PF00857">
    <property type="entry name" value="Isochorismatase"/>
    <property type="match status" value="1"/>
</dbReference>
<comment type="caution">
    <text evidence="3">The sequence shown here is derived from an EMBL/GenBank/DDBJ whole genome shotgun (WGS) entry which is preliminary data.</text>
</comment>
<dbReference type="EMBL" id="ARXR01000003">
    <property type="protein sequence ID" value="MBF5051911.1"/>
    <property type="molecule type" value="Genomic_DNA"/>
</dbReference>
<evidence type="ECO:0000259" key="2">
    <source>
        <dbReference type="Pfam" id="PF00857"/>
    </source>
</evidence>
<organism evidence="3 4">
    <name type="scientific">Alloalcanivorax venustensis ISO4</name>
    <dbReference type="NCBI Taxonomy" id="1177184"/>
    <lineage>
        <taxon>Bacteria</taxon>
        <taxon>Pseudomonadati</taxon>
        <taxon>Pseudomonadota</taxon>
        <taxon>Gammaproteobacteria</taxon>
        <taxon>Oceanospirillales</taxon>
        <taxon>Alcanivoracaceae</taxon>
        <taxon>Alloalcanivorax</taxon>
    </lineage>
</organism>
<dbReference type="RefSeq" id="WP_194855045.1">
    <property type="nucleotide sequence ID" value="NZ_ARXR01000003.1"/>
</dbReference>
<keyword evidence="1 3" id="KW-0378">Hydrolase</keyword>
<dbReference type="InterPro" id="IPR036380">
    <property type="entry name" value="Isochorismatase-like_sf"/>
</dbReference>
<dbReference type="InterPro" id="IPR000868">
    <property type="entry name" value="Isochorismatase-like_dom"/>
</dbReference>
<dbReference type="PANTHER" id="PTHR43540:SF9">
    <property type="entry name" value="FAMILY HYDROLASE, PUTATIVE (AFU_ORTHOLOGUE AFUA_2G08700)-RELATED"/>
    <property type="match status" value="1"/>
</dbReference>
<dbReference type="Gene3D" id="3.40.50.850">
    <property type="entry name" value="Isochorismatase-like"/>
    <property type="match status" value="1"/>
</dbReference>
<sequence length="244" mass="26655">MNSVSAPKIPLDAFDSSRCSVPYPWPVAGRWRADDTALLAIDMQKDFLDPRGYFASLGESLEHTRRSVAPASDALAAARELGLTVVHTREGHRRDLSDLNDCKRLRAARAGAAIGSPGPLGRLLVRDEEGWDFIDEMRPLDGEPVVDKCGNGAFYATDLEQILRSRGIRHLLLLGVTTDVCVSSTMREANDRGFDCLLLEDCCGAARPDLHQGVLNSLEREGGIFGAYADSRAFFEQYRSATAG</sequence>
<dbReference type="PANTHER" id="PTHR43540">
    <property type="entry name" value="PEROXYUREIDOACRYLATE/UREIDOACRYLATE AMIDOHYDROLASE-RELATED"/>
    <property type="match status" value="1"/>
</dbReference>
<accession>A0ABS0ACQ4</accession>
<dbReference type="SUPFAM" id="SSF52499">
    <property type="entry name" value="Isochorismatase-like hydrolases"/>
    <property type="match status" value="1"/>
</dbReference>
<dbReference type="InterPro" id="IPR050272">
    <property type="entry name" value="Isochorismatase-like_hydrls"/>
</dbReference>
<dbReference type="CDD" id="cd00431">
    <property type="entry name" value="cysteine_hydrolases"/>
    <property type="match status" value="1"/>
</dbReference>
<gene>
    <name evidence="3" type="ORF">ISO4_00513</name>
</gene>
<name>A0ABS0ACQ4_9GAMM</name>
<evidence type="ECO:0000313" key="3">
    <source>
        <dbReference type="EMBL" id="MBF5051911.1"/>
    </source>
</evidence>